<evidence type="ECO:0000313" key="2">
    <source>
        <dbReference type="Proteomes" id="UP000230405"/>
    </source>
</evidence>
<dbReference type="Proteomes" id="UP000230405">
    <property type="component" value="Unassembled WGS sequence"/>
</dbReference>
<protein>
    <submittedName>
        <fullName evidence="1">Uncharacterized protein</fullName>
    </submittedName>
</protein>
<proteinExistence type="predicted"/>
<organism evidence="1 2">
    <name type="scientific">Candidatus Komeilibacteria bacterium CG_4_10_14_0_2_um_filter_37_10</name>
    <dbReference type="NCBI Taxonomy" id="1974470"/>
    <lineage>
        <taxon>Bacteria</taxon>
        <taxon>Candidatus Komeiliibacteriota</taxon>
    </lineage>
</organism>
<comment type="caution">
    <text evidence="1">The sequence shown here is derived from an EMBL/GenBank/DDBJ whole genome shotgun (WGS) entry which is preliminary data.</text>
</comment>
<accession>A0A2M7VGT4</accession>
<name>A0A2M7VGT4_9BACT</name>
<dbReference type="EMBL" id="PFPO01000006">
    <property type="protein sequence ID" value="PIZ99864.1"/>
    <property type="molecule type" value="Genomic_DNA"/>
</dbReference>
<reference evidence="2" key="1">
    <citation type="submission" date="2017-09" db="EMBL/GenBank/DDBJ databases">
        <title>Depth-based differentiation of microbial function through sediment-hosted aquifers and enrichment of novel symbionts in the deep terrestrial subsurface.</title>
        <authorList>
            <person name="Probst A.J."/>
            <person name="Ladd B."/>
            <person name="Jarett J.K."/>
            <person name="Geller-Mcgrath D.E."/>
            <person name="Sieber C.M.K."/>
            <person name="Emerson J.B."/>
            <person name="Anantharaman K."/>
            <person name="Thomas B.C."/>
            <person name="Malmstrom R."/>
            <person name="Stieglmeier M."/>
            <person name="Klingl A."/>
            <person name="Woyke T."/>
            <person name="Ryan C.M."/>
            <person name="Banfield J.F."/>
        </authorList>
    </citation>
    <scope>NUCLEOTIDE SEQUENCE [LARGE SCALE GENOMIC DNA]</scope>
</reference>
<evidence type="ECO:0000313" key="1">
    <source>
        <dbReference type="EMBL" id="PIZ99864.1"/>
    </source>
</evidence>
<gene>
    <name evidence="1" type="ORF">COX77_00280</name>
</gene>
<sequence>MNNTIAIYRRESITLFHQEDLSQYSLEEKLFLSSLAQAFIREYKHRFTDKVKTSAMRFALVCLELRRWQNKPLKIEKIAQELATIRLYTGIEQLKDWLKNNSDAKRIMQTSGQENAFRSLYNLPYGLWLTITDLDYLKQKTDDLTIWLKLIAVAIKYSSKTEFRLLFQQPKTNRQFNAFLYLIIALTTKKSVCQYKLVELKEFCRIINHDYPTWSTNIANDIGAAMHDQELGTILPRHSSFIRLKQFFSEESNRCVLAVGKLLILESNENKELLNAQKLFNAAIRYMANNMAPSKRDSFTEINTRLSSFHPANLYTIISQQPNLALWLTPQIVTNLVTYCLIFKSQESSFVIDLLDHQRVVDIREELQSSIKIDSLIAMLWGLKKWSDLLAQLLPQVKSWSILNEPVILPELPASKEAYSLIKKAWENTGPKKILELLGKNNSHPIRSSDLYTVPSHVLLAMGLTTETAAFPAVKAKLTTLRYYYYLNDANTRKLFAKSWQQYLRDIN</sequence>
<dbReference type="AlphaFoldDB" id="A0A2M7VGT4"/>